<gene>
    <name evidence="3" type="ORF">ACFO3M_11775</name>
</gene>
<proteinExistence type="predicted"/>
<dbReference type="Pfam" id="PF09851">
    <property type="entry name" value="SHOCT"/>
    <property type="match status" value="1"/>
</dbReference>
<evidence type="ECO:0000313" key="4">
    <source>
        <dbReference type="Proteomes" id="UP001596025"/>
    </source>
</evidence>
<comment type="caution">
    <text evidence="3">The sequence shown here is derived from an EMBL/GenBank/DDBJ whole genome shotgun (WGS) entry which is preliminary data.</text>
</comment>
<dbReference type="Pfam" id="PF14470">
    <property type="entry name" value="bPH_3"/>
    <property type="match status" value="1"/>
</dbReference>
<dbReference type="InterPro" id="IPR039519">
    <property type="entry name" value="YokE-like_PH"/>
</dbReference>
<evidence type="ECO:0000259" key="1">
    <source>
        <dbReference type="Pfam" id="PF09851"/>
    </source>
</evidence>
<evidence type="ECO:0000313" key="3">
    <source>
        <dbReference type="EMBL" id="MFC4694065.1"/>
    </source>
</evidence>
<accession>A0ABV9LLU6</accession>
<dbReference type="Proteomes" id="UP001596025">
    <property type="component" value="Unassembled WGS sequence"/>
</dbReference>
<organism evidence="3 4">
    <name type="scientific">Geodermatophilus arenarius</name>
    <dbReference type="NCBI Taxonomy" id="1137990"/>
    <lineage>
        <taxon>Bacteria</taxon>
        <taxon>Bacillati</taxon>
        <taxon>Actinomycetota</taxon>
        <taxon>Actinomycetes</taxon>
        <taxon>Geodermatophilales</taxon>
        <taxon>Geodermatophilaceae</taxon>
        <taxon>Geodermatophilus</taxon>
    </lineage>
</organism>
<evidence type="ECO:0000259" key="2">
    <source>
        <dbReference type="Pfam" id="PF14470"/>
    </source>
</evidence>
<dbReference type="InterPro" id="IPR018649">
    <property type="entry name" value="SHOCT"/>
</dbReference>
<name>A0ABV9LLU6_9ACTN</name>
<dbReference type="EMBL" id="JBHSGR010000011">
    <property type="protein sequence ID" value="MFC4694065.1"/>
    <property type="molecule type" value="Genomic_DNA"/>
</dbReference>
<feature type="domain" description="YokE-like PH" evidence="2">
    <location>
        <begin position="48"/>
        <end position="122"/>
    </location>
</feature>
<dbReference type="RefSeq" id="WP_387988782.1">
    <property type="nucleotide sequence ID" value="NZ_JBHSGR010000011.1"/>
</dbReference>
<protein>
    <submittedName>
        <fullName evidence="3">SHOCT domain-containing protein</fullName>
    </submittedName>
</protein>
<keyword evidence="4" id="KW-1185">Reference proteome</keyword>
<sequence length="195" mass="20493">MAEQLRPDIAAAAARMSSTMGRRKEIRGLAAHLWPGERVEALAPAVLGTSQGLLALTDRRVLFVRDGWGGSSIDEYPLLRLGSILWDAGVLTGKLTVQDGGRKVTYTSVPKADGGPFVDQVRSAVSALLVPPAQVAPADPFVKQAPAPAPQPGPAGDGGFPAVVEQLRQLAELRDAGVITIADFEAKKAELLARI</sequence>
<reference evidence="4" key="1">
    <citation type="journal article" date="2019" name="Int. J. Syst. Evol. Microbiol.">
        <title>The Global Catalogue of Microorganisms (GCM) 10K type strain sequencing project: providing services to taxonomists for standard genome sequencing and annotation.</title>
        <authorList>
            <consortium name="The Broad Institute Genomics Platform"/>
            <consortium name="The Broad Institute Genome Sequencing Center for Infectious Disease"/>
            <person name="Wu L."/>
            <person name="Ma J."/>
        </authorList>
    </citation>
    <scope>NUCLEOTIDE SEQUENCE [LARGE SCALE GENOMIC DNA]</scope>
    <source>
        <strain evidence="4">CCUG 62763</strain>
    </source>
</reference>
<feature type="domain" description="SHOCT" evidence="1">
    <location>
        <begin position="165"/>
        <end position="192"/>
    </location>
</feature>